<dbReference type="CDD" id="cd06170">
    <property type="entry name" value="LuxR_C_like"/>
    <property type="match status" value="1"/>
</dbReference>
<dbReference type="GeneID" id="92814496"/>
<comment type="caution">
    <text evidence="6">The sequence shown here is derived from an EMBL/GenBank/DDBJ whole genome shotgun (WGS) entry which is preliminary data.</text>
</comment>
<dbReference type="Pfam" id="PF00196">
    <property type="entry name" value="GerE"/>
    <property type="match status" value="1"/>
</dbReference>
<evidence type="ECO:0000256" key="1">
    <source>
        <dbReference type="ARBA" id="ARBA00022553"/>
    </source>
</evidence>
<evidence type="ECO:0000259" key="5">
    <source>
        <dbReference type="PROSITE" id="PS50110"/>
    </source>
</evidence>
<dbReference type="InterPro" id="IPR000792">
    <property type="entry name" value="Tscrpt_reg_LuxR_C"/>
</dbReference>
<gene>
    <name evidence="6" type="ORF">R6G74_08010</name>
    <name evidence="7" type="ORF">R6P33_02355</name>
</gene>
<dbReference type="InterPro" id="IPR058245">
    <property type="entry name" value="NreC/VraR/RcsB-like_REC"/>
</dbReference>
<evidence type="ECO:0000313" key="8">
    <source>
        <dbReference type="Proteomes" id="UP001284901"/>
    </source>
</evidence>
<dbReference type="RefSeq" id="WP_087070564.1">
    <property type="nucleotide sequence ID" value="NZ_CAUPFC010000014.1"/>
</dbReference>
<accession>A0AAW9HL30</accession>
<dbReference type="InterPro" id="IPR039420">
    <property type="entry name" value="WalR-like"/>
</dbReference>
<evidence type="ECO:0000256" key="3">
    <source>
        <dbReference type="PROSITE-ProRule" id="PRU00169"/>
    </source>
</evidence>
<dbReference type="PROSITE" id="PS50043">
    <property type="entry name" value="HTH_LUXR_2"/>
    <property type="match status" value="1"/>
</dbReference>
<feature type="domain" description="Response regulatory" evidence="5">
    <location>
        <begin position="4"/>
        <end position="120"/>
    </location>
</feature>
<keyword evidence="8" id="KW-1185">Reference proteome</keyword>
<dbReference type="Pfam" id="PF00072">
    <property type="entry name" value="Response_reg"/>
    <property type="match status" value="1"/>
</dbReference>
<feature type="domain" description="HTH luxR-type" evidence="4">
    <location>
        <begin position="148"/>
        <end position="213"/>
    </location>
</feature>
<sequence>MMIRIAIADDQGLLRESLAVLLEQQEDFRVVGSAGDGVEACRMVRETDIDVLLLDIRMPLMDGLDVLKELKRNGFPGRIVMLTMYQDDLYLRKALSLGADGYLLKDSESETIISTIRQVSVGNRVLDRQVLDHVVQCYLHERGRSPGEVPELQNLTARELEVLTLIGSGLTNLEIRGQLYISEGTLKSHINAILRKTGARDRSAAIVLAFRAGLVTFS</sequence>
<dbReference type="EMBL" id="JAWNFV010000018">
    <property type="protein sequence ID" value="MDY5141246.1"/>
    <property type="molecule type" value="Genomic_DNA"/>
</dbReference>
<dbReference type="InterPro" id="IPR001789">
    <property type="entry name" value="Sig_transdc_resp-reg_receiver"/>
</dbReference>
<dbReference type="CDD" id="cd17535">
    <property type="entry name" value="REC_NarL-like"/>
    <property type="match status" value="1"/>
</dbReference>
<evidence type="ECO:0000313" key="9">
    <source>
        <dbReference type="Proteomes" id="UP001288320"/>
    </source>
</evidence>
<dbReference type="GO" id="GO:0000160">
    <property type="term" value="P:phosphorelay signal transduction system"/>
    <property type="evidence" value="ECO:0007669"/>
    <property type="project" value="InterPro"/>
</dbReference>
<dbReference type="Gene3D" id="3.40.50.2300">
    <property type="match status" value="1"/>
</dbReference>
<protein>
    <submittedName>
        <fullName evidence="6">Response regulator transcription factor</fullName>
    </submittedName>
</protein>
<dbReference type="AlphaFoldDB" id="A0AAW9HL30"/>
<proteinExistence type="predicted"/>
<dbReference type="InterPro" id="IPR011006">
    <property type="entry name" value="CheY-like_superfamily"/>
</dbReference>
<dbReference type="SUPFAM" id="SSF52172">
    <property type="entry name" value="CheY-like"/>
    <property type="match status" value="1"/>
</dbReference>
<dbReference type="SMART" id="SM00421">
    <property type="entry name" value="HTH_LUXR"/>
    <property type="match status" value="1"/>
</dbReference>
<dbReference type="Proteomes" id="UP001288320">
    <property type="component" value="Unassembled WGS sequence"/>
</dbReference>
<dbReference type="SUPFAM" id="SSF46894">
    <property type="entry name" value="C-terminal effector domain of the bipartite response regulators"/>
    <property type="match status" value="1"/>
</dbReference>
<dbReference type="GO" id="GO:0003677">
    <property type="term" value="F:DNA binding"/>
    <property type="evidence" value="ECO:0007669"/>
    <property type="project" value="UniProtKB-KW"/>
</dbReference>
<dbReference type="EMBL" id="JAWNFY010000005">
    <property type="protein sequence ID" value="MDY5145867.1"/>
    <property type="molecule type" value="Genomic_DNA"/>
</dbReference>
<evidence type="ECO:0000313" key="7">
    <source>
        <dbReference type="EMBL" id="MDY5145867.1"/>
    </source>
</evidence>
<dbReference type="PANTHER" id="PTHR43214">
    <property type="entry name" value="TWO-COMPONENT RESPONSE REGULATOR"/>
    <property type="match status" value="1"/>
</dbReference>
<dbReference type="GO" id="GO:0006355">
    <property type="term" value="P:regulation of DNA-templated transcription"/>
    <property type="evidence" value="ECO:0007669"/>
    <property type="project" value="InterPro"/>
</dbReference>
<evidence type="ECO:0000259" key="4">
    <source>
        <dbReference type="PROSITE" id="PS50043"/>
    </source>
</evidence>
<reference evidence="6 8" key="1">
    <citation type="submission" date="2023-10" db="EMBL/GenBank/DDBJ databases">
        <title>Whole Genome based description of the genera Actinobaculum and Actinotignum reveals a complex phylogenetic relationship within the species included in the genus Actinotignum.</title>
        <authorList>
            <person name="Jensen C.S."/>
            <person name="Dargis R."/>
            <person name="Kemp M."/>
            <person name="Christensen J.J."/>
        </authorList>
    </citation>
    <scope>NUCLEOTIDE SEQUENCE</scope>
    <source>
        <strain evidence="7 8">SLA_B089</strain>
        <strain evidence="6">SLA_B245</strain>
    </source>
</reference>
<dbReference type="PRINTS" id="PR00038">
    <property type="entry name" value="HTHLUXR"/>
</dbReference>
<feature type="modified residue" description="4-aspartylphosphate" evidence="3">
    <location>
        <position position="55"/>
    </location>
</feature>
<dbReference type="InterPro" id="IPR016032">
    <property type="entry name" value="Sig_transdc_resp-reg_C-effctor"/>
</dbReference>
<dbReference type="PANTHER" id="PTHR43214:SF42">
    <property type="entry name" value="TRANSCRIPTIONAL REGULATORY PROTEIN DESR"/>
    <property type="match status" value="1"/>
</dbReference>
<name>A0AAW9HL30_9ACTO</name>
<keyword evidence="1 3" id="KW-0597">Phosphoprotein</keyword>
<dbReference type="PROSITE" id="PS50110">
    <property type="entry name" value="RESPONSE_REGULATORY"/>
    <property type="match status" value="1"/>
</dbReference>
<dbReference type="SMART" id="SM00448">
    <property type="entry name" value="REC"/>
    <property type="match status" value="1"/>
</dbReference>
<evidence type="ECO:0000256" key="2">
    <source>
        <dbReference type="ARBA" id="ARBA00023125"/>
    </source>
</evidence>
<organism evidence="6 9">
    <name type="scientific">Actinotignum timonense</name>
    <dbReference type="NCBI Taxonomy" id="1870995"/>
    <lineage>
        <taxon>Bacteria</taxon>
        <taxon>Bacillati</taxon>
        <taxon>Actinomycetota</taxon>
        <taxon>Actinomycetes</taxon>
        <taxon>Actinomycetales</taxon>
        <taxon>Actinomycetaceae</taxon>
        <taxon>Actinotignum</taxon>
    </lineage>
</organism>
<evidence type="ECO:0000313" key="6">
    <source>
        <dbReference type="EMBL" id="MDY5141246.1"/>
    </source>
</evidence>
<dbReference type="Proteomes" id="UP001284901">
    <property type="component" value="Unassembled WGS sequence"/>
</dbReference>
<keyword evidence="2" id="KW-0238">DNA-binding</keyword>